<proteinExistence type="predicted"/>
<dbReference type="SUPFAM" id="SSF158682">
    <property type="entry name" value="TerB-like"/>
    <property type="match status" value="1"/>
</dbReference>
<dbReference type="AlphaFoldDB" id="A0A1M6BXS1"/>
<name>A0A1M6BXS1_9CLOT</name>
<dbReference type="Proteomes" id="UP000184241">
    <property type="component" value="Unassembled WGS sequence"/>
</dbReference>
<evidence type="ECO:0000313" key="2">
    <source>
        <dbReference type="Proteomes" id="UP000184241"/>
    </source>
</evidence>
<evidence type="ECO:0000313" key="1">
    <source>
        <dbReference type="EMBL" id="SHI53278.1"/>
    </source>
</evidence>
<dbReference type="Gene3D" id="1.10.3680.10">
    <property type="entry name" value="TerB-like"/>
    <property type="match status" value="1"/>
</dbReference>
<dbReference type="RefSeq" id="WP_073022311.1">
    <property type="nucleotide sequence ID" value="NZ_FQXU01000015.1"/>
</dbReference>
<dbReference type="InterPro" id="IPR029024">
    <property type="entry name" value="TerB-like"/>
</dbReference>
<sequence>MFLHELNKEESIAFINLVKEFANIDEIFANEEKNLIDDYIKELSLEECNVYKLTLEEIEKTLRDSSDRVKKIIYFELVGLALVDGEYEHKEKVFLNNLAYSFNIGLARRLEFMDFFRHVKSIYDFTVVDYNNKIELLKEHAEKILA</sequence>
<accession>A0A1M6BXS1</accession>
<dbReference type="EMBL" id="FQXU01000015">
    <property type="protein sequence ID" value="SHI53278.1"/>
    <property type="molecule type" value="Genomic_DNA"/>
</dbReference>
<protein>
    <recommendedName>
        <fullName evidence="3">Tellurite resistance protein TerB</fullName>
    </recommendedName>
</protein>
<organism evidence="1 2">
    <name type="scientific">Clostridium intestinale DSM 6191</name>
    <dbReference type="NCBI Taxonomy" id="1121320"/>
    <lineage>
        <taxon>Bacteria</taxon>
        <taxon>Bacillati</taxon>
        <taxon>Bacillota</taxon>
        <taxon>Clostridia</taxon>
        <taxon>Eubacteriales</taxon>
        <taxon>Clostridiaceae</taxon>
        <taxon>Clostridium</taxon>
    </lineage>
</organism>
<reference evidence="1 2" key="1">
    <citation type="submission" date="2016-11" db="EMBL/GenBank/DDBJ databases">
        <authorList>
            <person name="Jaros S."/>
            <person name="Januszkiewicz K."/>
            <person name="Wedrychowicz H."/>
        </authorList>
    </citation>
    <scope>NUCLEOTIDE SEQUENCE [LARGE SCALE GENOMIC DNA]</scope>
    <source>
        <strain evidence="1 2">DSM 6191</strain>
    </source>
</reference>
<gene>
    <name evidence="1" type="ORF">SAMN02745941_03968</name>
</gene>
<evidence type="ECO:0008006" key="3">
    <source>
        <dbReference type="Google" id="ProtNLM"/>
    </source>
</evidence>